<dbReference type="Pfam" id="PF06277">
    <property type="entry name" value="EutA"/>
    <property type="match status" value="1"/>
</dbReference>
<proteinExistence type="predicted"/>
<comment type="caution">
    <text evidence="1">The sequence shown here is derived from an EMBL/GenBank/DDBJ whole genome shotgun (WGS) entry which is preliminary data.</text>
</comment>
<name>A0ABD5SFE0_9EURY</name>
<evidence type="ECO:0000313" key="2">
    <source>
        <dbReference type="Proteomes" id="UP001596442"/>
    </source>
</evidence>
<dbReference type="RefSeq" id="WP_379781505.1">
    <property type="nucleotide sequence ID" value="NZ_JBHSWW010000127.1"/>
</dbReference>
<feature type="non-terminal residue" evidence="1">
    <location>
        <position position="1"/>
    </location>
</feature>
<sequence>AAIADALVGPPFDDVVESLAIGPLPERPVRLDDVVLTGGVGSLANTVDDRSVDTFRFDDLGPLLAASLRRTLRGHADLPDRPLTLSEDLRATVVGVGTESTTFSGRTVWLPTDRLPLRDVPVVVVDPPGATRSSESPEPPEAPRNRFERAIGSARALYDVDDVSGLALYLPEVGSLAYDDLGETADGIAAALRSLDRSTARSVPVVVVTRENCANVLGQLLAARLDEPVPVIDELRLRAGVRLDVGKPFAGREAVPVVVKTLAFGG</sequence>
<dbReference type="AlphaFoldDB" id="A0ABD5SFE0"/>
<reference evidence="1 2" key="1">
    <citation type="journal article" date="2019" name="Int. J. Syst. Evol. Microbiol.">
        <title>The Global Catalogue of Microorganisms (GCM) 10K type strain sequencing project: providing services to taxonomists for standard genome sequencing and annotation.</title>
        <authorList>
            <consortium name="The Broad Institute Genomics Platform"/>
            <consortium name="The Broad Institute Genome Sequencing Center for Infectious Disease"/>
            <person name="Wu L."/>
            <person name="Ma J."/>
        </authorList>
    </citation>
    <scope>NUCLEOTIDE SEQUENCE [LARGE SCALE GENOMIC DNA]</scope>
    <source>
        <strain evidence="1 2">CGMCC 1.3239</strain>
    </source>
</reference>
<accession>A0ABD5SFE0</accession>
<dbReference type="EMBL" id="JBHSWW010000127">
    <property type="protein sequence ID" value="MFC6753677.1"/>
    <property type="molecule type" value="Genomic_DNA"/>
</dbReference>
<protein>
    <submittedName>
        <fullName evidence="1">Ethanolamine ammonia-lyase reactivating factor EutA</fullName>
    </submittedName>
</protein>
<organism evidence="1 2">
    <name type="scientific">Halorubrum tibetense</name>
    <dbReference type="NCBI Taxonomy" id="175631"/>
    <lineage>
        <taxon>Archaea</taxon>
        <taxon>Methanobacteriati</taxon>
        <taxon>Methanobacteriota</taxon>
        <taxon>Stenosarchaea group</taxon>
        <taxon>Halobacteria</taxon>
        <taxon>Halobacteriales</taxon>
        <taxon>Haloferacaceae</taxon>
        <taxon>Halorubrum</taxon>
    </lineage>
</organism>
<gene>
    <name evidence="1" type="ORF">ACFQEU_09415</name>
</gene>
<dbReference type="InterPro" id="IPR009377">
    <property type="entry name" value="EutA"/>
</dbReference>
<dbReference type="Proteomes" id="UP001596442">
    <property type="component" value="Unassembled WGS sequence"/>
</dbReference>
<evidence type="ECO:0000313" key="1">
    <source>
        <dbReference type="EMBL" id="MFC6753677.1"/>
    </source>
</evidence>
<keyword evidence="2" id="KW-1185">Reference proteome</keyword>